<comment type="catalytic activity">
    <reaction evidence="14 16">
        <text>4 Fe(II)-[cytochrome c] + O2 + 8 H(+)(in) = 4 Fe(III)-[cytochrome c] + 2 H2O + 4 H(+)(out)</text>
        <dbReference type="Rhea" id="RHEA:11436"/>
        <dbReference type="Rhea" id="RHEA-COMP:10350"/>
        <dbReference type="Rhea" id="RHEA-COMP:14399"/>
        <dbReference type="ChEBI" id="CHEBI:15377"/>
        <dbReference type="ChEBI" id="CHEBI:15378"/>
        <dbReference type="ChEBI" id="CHEBI:15379"/>
        <dbReference type="ChEBI" id="CHEBI:29033"/>
        <dbReference type="ChEBI" id="CHEBI:29034"/>
        <dbReference type="EC" id="7.1.1.9"/>
    </reaction>
</comment>
<dbReference type="EC" id="7.1.1.9" evidence="16"/>
<dbReference type="SUPFAM" id="SSF49503">
    <property type="entry name" value="Cupredoxins"/>
    <property type="match status" value="1"/>
</dbReference>
<comment type="cofactor">
    <cofactor evidence="16">
        <name>Cu cation</name>
        <dbReference type="ChEBI" id="CHEBI:23378"/>
    </cofactor>
    <text evidence="16">Binds a copper A center.</text>
</comment>
<dbReference type="PANTHER" id="PTHR22888:SF9">
    <property type="entry name" value="CYTOCHROME C OXIDASE SUBUNIT 2"/>
    <property type="match status" value="1"/>
</dbReference>
<keyword evidence="21" id="KW-1185">Reference proteome</keyword>
<dbReference type="InterPro" id="IPR002429">
    <property type="entry name" value="CcO_II-like_C"/>
</dbReference>
<dbReference type="GO" id="GO:0004129">
    <property type="term" value="F:cytochrome-c oxidase activity"/>
    <property type="evidence" value="ECO:0007669"/>
    <property type="project" value="UniProtKB-EC"/>
</dbReference>
<evidence type="ECO:0000256" key="12">
    <source>
        <dbReference type="ARBA" id="ARBA00023136"/>
    </source>
</evidence>
<dbReference type="InterPro" id="IPR011759">
    <property type="entry name" value="Cyt_c_oxidase_su2_TM_dom"/>
</dbReference>
<keyword evidence="10 17" id="KW-1133">Transmembrane helix</keyword>
<comment type="similarity">
    <text evidence="3 15">Belongs to the cytochrome c oxidase subunit 2 family.</text>
</comment>
<evidence type="ECO:0000256" key="10">
    <source>
        <dbReference type="ARBA" id="ARBA00022989"/>
    </source>
</evidence>
<evidence type="ECO:0000256" key="6">
    <source>
        <dbReference type="ARBA" id="ARBA00022692"/>
    </source>
</evidence>
<dbReference type="AlphaFoldDB" id="A0A858R3W9"/>
<dbReference type="CDD" id="cd13912">
    <property type="entry name" value="CcO_II_C"/>
    <property type="match status" value="1"/>
</dbReference>
<evidence type="ECO:0000256" key="7">
    <source>
        <dbReference type="ARBA" id="ARBA00022723"/>
    </source>
</evidence>
<keyword evidence="7 16" id="KW-0479">Metal-binding</keyword>
<evidence type="ECO:0000313" key="21">
    <source>
        <dbReference type="Proteomes" id="UP000501891"/>
    </source>
</evidence>
<reference evidence="20" key="1">
    <citation type="submission" date="2020-04" db="EMBL/GenBank/DDBJ databases">
        <title>A desert anoxygenic phototrophic bacterium fixes CO2 using RubisCO under aerobic conditions.</title>
        <authorList>
            <person name="Tang K."/>
        </authorList>
    </citation>
    <scope>NUCLEOTIDE SEQUENCE [LARGE SCALE GENOMIC DNA]</scope>
    <source>
        <strain evidence="20">MIMtkB3</strain>
    </source>
</reference>
<evidence type="ECO:0000259" key="18">
    <source>
        <dbReference type="PROSITE" id="PS50857"/>
    </source>
</evidence>
<evidence type="ECO:0000259" key="19">
    <source>
        <dbReference type="PROSITE" id="PS50999"/>
    </source>
</evidence>
<keyword evidence="5 15" id="KW-0679">Respiratory chain</keyword>
<dbReference type="InterPro" id="IPR045187">
    <property type="entry name" value="CcO_II"/>
</dbReference>
<feature type="transmembrane region" description="Helical" evidence="17">
    <location>
        <begin position="102"/>
        <end position="124"/>
    </location>
</feature>
<evidence type="ECO:0000256" key="4">
    <source>
        <dbReference type="ARBA" id="ARBA00022448"/>
    </source>
</evidence>
<dbReference type="InterPro" id="IPR034210">
    <property type="entry name" value="CcO_II_C"/>
</dbReference>
<dbReference type="PROSITE" id="PS50999">
    <property type="entry name" value="COX2_TM"/>
    <property type="match status" value="1"/>
</dbReference>
<dbReference type="Pfam" id="PF02790">
    <property type="entry name" value="COX2_TM"/>
    <property type="match status" value="1"/>
</dbReference>
<dbReference type="FunFam" id="2.60.40.420:FF:000001">
    <property type="entry name" value="Cytochrome c oxidase subunit 2"/>
    <property type="match status" value="1"/>
</dbReference>
<keyword evidence="11 16" id="KW-0186">Copper</keyword>
<keyword evidence="4 15" id="KW-0813">Transport</keyword>
<dbReference type="InterPro" id="IPR008972">
    <property type="entry name" value="Cupredoxin"/>
</dbReference>
<evidence type="ECO:0000256" key="3">
    <source>
        <dbReference type="ARBA" id="ARBA00007866"/>
    </source>
</evidence>
<evidence type="ECO:0000256" key="8">
    <source>
        <dbReference type="ARBA" id="ARBA00022967"/>
    </source>
</evidence>
<dbReference type="EMBL" id="CP051775">
    <property type="protein sequence ID" value="QJE72110.1"/>
    <property type="molecule type" value="Genomic_DNA"/>
</dbReference>
<dbReference type="GO" id="GO:0042773">
    <property type="term" value="P:ATP synthesis coupled electron transport"/>
    <property type="evidence" value="ECO:0007669"/>
    <property type="project" value="TreeGrafter"/>
</dbReference>
<evidence type="ECO:0000256" key="2">
    <source>
        <dbReference type="ARBA" id="ARBA00004141"/>
    </source>
</evidence>
<accession>A0A858R3W9</accession>
<gene>
    <name evidence="20" type="primary">coxB</name>
    <name evidence="20" type="ORF">HHL28_02420</name>
</gene>
<dbReference type="PRINTS" id="PR01166">
    <property type="entry name" value="CYCOXIDASEII"/>
</dbReference>
<dbReference type="PROSITE" id="PS50857">
    <property type="entry name" value="COX2_CUA"/>
    <property type="match status" value="1"/>
</dbReference>
<dbReference type="GO" id="GO:0005507">
    <property type="term" value="F:copper ion binding"/>
    <property type="evidence" value="ECO:0007669"/>
    <property type="project" value="InterPro"/>
</dbReference>
<evidence type="ECO:0000256" key="1">
    <source>
        <dbReference type="ARBA" id="ARBA00001971"/>
    </source>
</evidence>
<evidence type="ECO:0000256" key="5">
    <source>
        <dbReference type="ARBA" id="ARBA00022660"/>
    </source>
</evidence>
<comment type="function">
    <text evidence="13 16">Subunits I and II form the functional core of the enzyme complex. Electrons originating in cytochrome c are transferred via heme a and Cu(A) to the binuclear center formed by heme a3 and Cu(B).</text>
</comment>
<dbReference type="NCBIfam" id="TIGR02866">
    <property type="entry name" value="CoxB"/>
    <property type="match status" value="1"/>
</dbReference>
<keyword evidence="12 17" id="KW-0472">Membrane</keyword>
<dbReference type="Proteomes" id="UP000501891">
    <property type="component" value="Chromosome"/>
</dbReference>
<dbReference type="InterPro" id="IPR014222">
    <property type="entry name" value="Cyt_c_oxidase_su2"/>
</dbReference>
<dbReference type="KEGG" id="acru:HHL28_02420"/>
<evidence type="ECO:0000256" key="17">
    <source>
        <dbReference type="SAM" id="Phobius"/>
    </source>
</evidence>
<feature type="transmembrane region" description="Helical" evidence="17">
    <location>
        <begin position="60"/>
        <end position="81"/>
    </location>
</feature>
<evidence type="ECO:0000256" key="9">
    <source>
        <dbReference type="ARBA" id="ARBA00022982"/>
    </source>
</evidence>
<comment type="cofactor">
    <cofactor evidence="1">
        <name>heme</name>
        <dbReference type="ChEBI" id="CHEBI:30413"/>
    </cofactor>
</comment>
<dbReference type="Pfam" id="PF00116">
    <property type="entry name" value="COX2"/>
    <property type="match status" value="1"/>
</dbReference>
<evidence type="ECO:0000256" key="14">
    <source>
        <dbReference type="ARBA" id="ARBA00047816"/>
    </source>
</evidence>
<feature type="domain" description="Cytochrome oxidase subunit II copper A binding" evidence="18">
    <location>
        <begin position="131"/>
        <end position="264"/>
    </location>
</feature>
<dbReference type="InterPro" id="IPR001505">
    <property type="entry name" value="Copper_CuA"/>
</dbReference>
<protein>
    <recommendedName>
        <fullName evidence="16">Cytochrome c oxidase subunit 2</fullName>
        <ecNumber evidence="16">7.1.1.9</ecNumber>
    </recommendedName>
</protein>
<proteinExistence type="inferred from homology"/>
<keyword evidence="8" id="KW-1278">Translocase</keyword>
<dbReference type="GO" id="GO:0005886">
    <property type="term" value="C:plasma membrane"/>
    <property type="evidence" value="ECO:0007669"/>
    <property type="project" value="UniProtKB-SubCell"/>
</dbReference>
<sequence>MSVRKIGAALAAFLIPLVYGGLPALAQEAGRVVGAPTEWQLGLQEASSPVKEQVDQFHDLLLIIITTITLFVLGLLVYVMIRFNRRANPTPSTTTHHTLLEVLWTGVPVLILLVIAVPSFRLLYFMEKAPNPELTIKVTGHQWYWSYEYPDHDGITAEVRMIPDDEIKPGQHRLLEVDNRIMVPVGVDVRVLVTGADVIHSLALPALGVKKDAVPGRLNETWFRADREGVFYGQCSEICGTGHGYMPIAVEAVTKDKFDAWVASQKQAMNSNGAEPRQVAQAAEAK</sequence>
<dbReference type="GO" id="GO:0016491">
    <property type="term" value="F:oxidoreductase activity"/>
    <property type="evidence" value="ECO:0007669"/>
    <property type="project" value="UniProtKB-KW"/>
</dbReference>
<keyword evidence="9 15" id="KW-0249">Electron transport</keyword>
<feature type="domain" description="Cytochrome oxidase subunit II transmembrane region profile" evidence="19">
    <location>
        <begin position="35"/>
        <end position="130"/>
    </location>
</feature>
<dbReference type="Gene3D" id="2.60.40.420">
    <property type="entry name" value="Cupredoxins - blue copper proteins"/>
    <property type="match status" value="1"/>
</dbReference>
<name>A0A858R3W9_9PROT</name>
<keyword evidence="6 15" id="KW-0812">Transmembrane</keyword>
<evidence type="ECO:0000256" key="15">
    <source>
        <dbReference type="RuleBase" id="RU000456"/>
    </source>
</evidence>
<dbReference type="PANTHER" id="PTHR22888">
    <property type="entry name" value="CYTOCHROME C OXIDASE, SUBUNIT II"/>
    <property type="match status" value="1"/>
</dbReference>
<comment type="subcellular location">
    <subcellularLocation>
        <location evidence="15">Cell membrane</location>
        <topology evidence="15">Multi-pass membrane protein</topology>
    </subcellularLocation>
    <subcellularLocation>
        <location evidence="2">Membrane</location>
        <topology evidence="2">Multi-pass membrane protein</topology>
    </subcellularLocation>
</comment>
<evidence type="ECO:0000256" key="13">
    <source>
        <dbReference type="ARBA" id="ARBA00024688"/>
    </source>
</evidence>
<organism evidence="20 21">
    <name type="scientific">Aerophototrophica crusticola</name>
    <dbReference type="NCBI Taxonomy" id="1709002"/>
    <lineage>
        <taxon>Bacteria</taxon>
        <taxon>Pseudomonadati</taxon>
        <taxon>Pseudomonadota</taxon>
        <taxon>Alphaproteobacteria</taxon>
        <taxon>Rhodospirillales</taxon>
        <taxon>Rhodospirillaceae</taxon>
        <taxon>Aerophototrophica</taxon>
    </lineage>
</organism>
<evidence type="ECO:0000256" key="11">
    <source>
        <dbReference type="ARBA" id="ARBA00023008"/>
    </source>
</evidence>
<evidence type="ECO:0000313" key="20">
    <source>
        <dbReference type="EMBL" id="QJE72110.1"/>
    </source>
</evidence>
<dbReference type="Gene3D" id="1.10.287.90">
    <property type="match status" value="1"/>
</dbReference>
<evidence type="ECO:0000256" key="16">
    <source>
        <dbReference type="RuleBase" id="RU004024"/>
    </source>
</evidence>
<dbReference type="SUPFAM" id="SSF81464">
    <property type="entry name" value="Cytochrome c oxidase subunit II-like, transmembrane region"/>
    <property type="match status" value="1"/>
</dbReference>
<dbReference type="PROSITE" id="PS00078">
    <property type="entry name" value="COX2"/>
    <property type="match status" value="1"/>
</dbReference>
<dbReference type="InterPro" id="IPR036257">
    <property type="entry name" value="Cyt_c_oxidase_su2_TM_sf"/>
</dbReference>